<sequence length="692" mass="71415">MRSLPDVPPVSLSAFARAGLLLLAVAAGPALAGTTSYVWPGTLPCNATLQACIDGAAPDAEIVIVTSEPIDETLNIPNRSLTLRAAPGVDAQFAPGNNVFIGVAPISGDVVVVLEGLTFTDGYVSVSFNNAGNGAFTLRDLTFRQALPTTFGGYIGVRALGGTVDARIERNRLRGRPTGINAAMISLEADGAELNARVFENRITRAGATPGDGAGIQLSAVNGGSGTTRVHGNTVRGGFFRGGVHFSEGLAALSPSDYSVRAFNNVVVGPSGGDAGDGNGNGIAMTVDAGRLHAVVVNNTVTNASNGILALRWVGGEPTAQVEGTVLNNVIAAFRGLTLSSELAALPTNDHNLINAASNVATLGPATITAPARLQSSAVPRLTAASPAIDAADTAALGLGIILNALPATDADGLRRIKGPEPVSADIGAYEFGDTAFLHAAEPATTFANETQILHPSTTSMPAANVFATPYRASASVYDRPLGVYQSGSRWAVFSQDGSTMPLDAHFEVFVPAAGSGTFRHTATAANSFGNYTSLDNSALNDLGDRIVLVTQNWSIAPIYNPHPVGLFWNGTRWFIDNMDDAPMPENAGFNVYAQAPSPNAFRVVPDTGASLIPLPHPLLDGNPCAAPQVTRQYVGDDVANHFAVRYDGGGWRVDTFGTPVSAGTQFHVLVLPAQAETCGAVLFGDGLESAP</sequence>
<gene>
    <name evidence="3" type="ORF">HNQ52_001190</name>
</gene>
<evidence type="ECO:0000313" key="3">
    <source>
        <dbReference type="EMBL" id="MBB5207661.1"/>
    </source>
</evidence>
<comment type="caution">
    <text evidence="3">The sequence shown here is derived from an EMBL/GenBank/DDBJ whole genome shotgun (WGS) entry which is preliminary data.</text>
</comment>
<dbReference type="InterPro" id="IPR011050">
    <property type="entry name" value="Pectin_lyase_fold/virulence"/>
</dbReference>
<feature type="chain" id="PRO_5030640769" description="DUF7452 domain-containing protein" evidence="1">
    <location>
        <begin position="33"/>
        <end position="692"/>
    </location>
</feature>
<dbReference type="SUPFAM" id="SSF51126">
    <property type="entry name" value="Pectin lyase-like"/>
    <property type="match status" value="1"/>
</dbReference>
<accession>A0A7W8D6L4</accession>
<dbReference type="Pfam" id="PF24249">
    <property type="entry name" value="DUF7452"/>
    <property type="match status" value="1"/>
</dbReference>
<dbReference type="InterPro" id="IPR055875">
    <property type="entry name" value="DUF7452"/>
</dbReference>
<reference evidence="3 4" key="1">
    <citation type="submission" date="2020-08" db="EMBL/GenBank/DDBJ databases">
        <title>Genomic Encyclopedia of Type Strains, Phase IV (KMG-IV): sequencing the most valuable type-strain genomes for metagenomic binning, comparative biology and taxonomic classification.</title>
        <authorList>
            <person name="Goeker M."/>
        </authorList>
    </citation>
    <scope>NUCLEOTIDE SEQUENCE [LARGE SCALE GENOMIC DNA]</scope>
    <source>
        <strain evidence="3 4">DSM 24163</strain>
    </source>
</reference>
<name>A0A7W8D6L4_9GAMM</name>
<dbReference type="InterPro" id="IPR059226">
    <property type="entry name" value="Choice_anch_Q_dom"/>
</dbReference>
<evidence type="ECO:0000256" key="1">
    <source>
        <dbReference type="SAM" id="SignalP"/>
    </source>
</evidence>
<dbReference type="AlphaFoldDB" id="A0A7W8D6L4"/>
<dbReference type="EMBL" id="JACHHP010000002">
    <property type="protein sequence ID" value="MBB5207661.1"/>
    <property type="molecule type" value="Genomic_DNA"/>
</dbReference>
<proteinExistence type="predicted"/>
<dbReference type="NCBIfam" id="NF041518">
    <property type="entry name" value="choice_anch_Q"/>
    <property type="match status" value="1"/>
</dbReference>
<feature type="domain" description="DUF7452" evidence="2">
    <location>
        <begin position="484"/>
        <end position="593"/>
    </location>
</feature>
<dbReference type="Proteomes" id="UP000521199">
    <property type="component" value="Unassembled WGS sequence"/>
</dbReference>
<keyword evidence="4" id="KW-1185">Reference proteome</keyword>
<keyword evidence="1" id="KW-0732">Signal</keyword>
<dbReference type="RefSeq" id="WP_183960201.1">
    <property type="nucleotide sequence ID" value="NZ_JACHHP010000002.1"/>
</dbReference>
<feature type="signal peptide" evidence="1">
    <location>
        <begin position="1"/>
        <end position="32"/>
    </location>
</feature>
<protein>
    <recommendedName>
        <fullName evidence="2">DUF7452 domain-containing protein</fullName>
    </recommendedName>
</protein>
<organism evidence="3 4">
    <name type="scientific">Chiayiivirga flava</name>
    <dbReference type="NCBI Taxonomy" id="659595"/>
    <lineage>
        <taxon>Bacteria</taxon>
        <taxon>Pseudomonadati</taxon>
        <taxon>Pseudomonadota</taxon>
        <taxon>Gammaproteobacteria</taxon>
        <taxon>Lysobacterales</taxon>
        <taxon>Lysobacteraceae</taxon>
        <taxon>Chiayiivirga</taxon>
    </lineage>
</organism>
<evidence type="ECO:0000259" key="2">
    <source>
        <dbReference type="Pfam" id="PF24249"/>
    </source>
</evidence>
<evidence type="ECO:0000313" key="4">
    <source>
        <dbReference type="Proteomes" id="UP000521199"/>
    </source>
</evidence>